<dbReference type="Proteomes" id="UP001620597">
    <property type="component" value="Unassembled WGS sequence"/>
</dbReference>
<evidence type="ECO:0000313" key="1">
    <source>
        <dbReference type="EMBL" id="MFK4752089.1"/>
    </source>
</evidence>
<dbReference type="RefSeq" id="WP_416205420.1">
    <property type="nucleotide sequence ID" value="NZ_JBBKTX010000006.1"/>
</dbReference>
<keyword evidence="2" id="KW-1185">Reference proteome</keyword>
<organism evidence="1 2">
    <name type="scientific">Oceanobacter antarcticus</name>
    <dbReference type="NCBI Taxonomy" id="3133425"/>
    <lineage>
        <taxon>Bacteria</taxon>
        <taxon>Pseudomonadati</taxon>
        <taxon>Pseudomonadota</taxon>
        <taxon>Gammaproteobacteria</taxon>
        <taxon>Oceanospirillales</taxon>
        <taxon>Oceanospirillaceae</taxon>
        <taxon>Oceanobacter</taxon>
    </lineage>
</organism>
<name>A0ABW8NGK8_9GAMM</name>
<reference evidence="1 2" key="1">
    <citation type="submission" date="2024-03" db="EMBL/GenBank/DDBJ databases">
        <title>High-quality draft genome sequence of Oceanobacter sp. wDCs-4.</title>
        <authorList>
            <person name="Dong C."/>
        </authorList>
    </citation>
    <scope>NUCLEOTIDE SEQUENCE [LARGE SCALE GENOMIC DNA]</scope>
    <source>
        <strain evidence="2">wDCs-4</strain>
    </source>
</reference>
<dbReference type="EMBL" id="JBBKTX010000006">
    <property type="protein sequence ID" value="MFK4752089.1"/>
    <property type="molecule type" value="Genomic_DNA"/>
</dbReference>
<sequence>MLQSVAQTGFWSGIGNTIHNLIMRDCQQVAAWFISPGGANKVDHTKQGLADVLCVRGLLWPGLKQIAFRYLTDPSSPTLVCTTCYAGKPAVLNLAKSFVADSSSSILAAFDVGDTCIGQNVCVRPECR</sequence>
<protein>
    <submittedName>
        <fullName evidence="1">Uncharacterized protein</fullName>
    </submittedName>
</protein>
<proteinExistence type="predicted"/>
<comment type="caution">
    <text evidence="1">The sequence shown here is derived from an EMBL/GenBank/DDBJ whole genome shotgun (WGS) entry which is preliminary data.</text>
</comment>
<gene>
    <name evidence="1" type="ORF">WG929_06680</name>
</gene>
<accession>A0ABW8NGK8</accession>
<evidence type="ECO:0000313" key="2">
    <source>
        <dbReference type="Proteomes" id="UP001620597"/>
    </source>
</evidence>